<name>A0A8J7CW23_9RHOB</name>
<feature type="region of interest" description="Disordered" evidence="1">
    <location>
        <begin position="1"/>
        <end position="42"/>
    </location>
</feature>
<accession>A0A8J7CW23</accession>
<dbReference type="RefSeq" id="WP_193179555.1">
    <property type="nucleotide sequence ID" value="NZ_JACVXA010000006.1"/>
</dbReference>
<evidence type="ECO:0000313" key="3">
    <source>
        <dbReference type="Proteomes" id="UP000609121"/>
    </source>
</evidence>
<organism evidence="2 3">
    <name type="scientific">Mangrovicoccus algicola</name>
    <dbReference type="NCBI Taxonomy" id="2771008"/>
    <lineage>
        <taxon>Bacteria</taxon>
        <taxon>Pseudomonadati</taxon>
        <taxon>Pseudomonadota</taxon>
        <taxon>Alphaproteobacteria</taxon>
        <taxon>Rhodobacterales</taxon>
        <taxon>Paracoccaceae</taxon>
        <taxon>Mangrovicoccus</taxon>
    </lineage>
</organism>
<evidence type="ECO:0000256" key="1">
    <source>
        <dbReference type="SAM" id="MobiDB-lite"/>
    </source>
</evidence>
<evidence type="ECO:0000313" key="2">
    <source>
        <dbReference type="EMBL" id="MBE3637212.1"/>
    </source>
</evidence>
<keyword evidence="3" id="KW-1185">Reference proteome</keyword>
<protein>
    <submittedName>
        <fullName evidence="2">Uncharacterized protein</fullName>
    </submittedName>
</protein>
<proteinExistence type="predicted"/>
<dbReference type="AlphaFoldDB" id="A0A8J7CW23"/>
<dbReference type="EMBL" id="JACVXA010000006">
    <property type="protein sequence ID" value="MBE3637212.1"/>
    <property type="molecule type" value="Genomic_DNA"/>
</dbReference>
<comment type="caution">
    <text evidence="2">The sequence shown here is derived from an EMBL/GenBank/DDBJ whole genome shotgun (WGS) entry which is preliminary data.</text>
</comment>
<sequence>MNDQTNPADPFGAIITHNDEPSPVINHSSASAGEQPEQDSRHNADALEHLRREIIAQPFRESERHCELAVLNAQRKPLSPAINIPERLRSDQASAASAAWGELDKLALIRAASWIVHADGYGIGITIGELDGIASRTPERIASTARQIVRRLSEIVTAPEADAMAISGSQALAGILRMPE</sequence>
<dbReference type="Proteomes" id="UP000609121">
    <property type="component" value="Unassembled WGS sequence"/>
</dbReference>
<gene>
    <name evidence="2" type="ORF">ICN82_03230</name>
</gene>
<reference evidence="2" key="1">
    <citation type="submission" date="2020-09" db="EMBL/GenBank/DDBJ databases">
        <title>A novel bacterium of genus Mangrovicoccus, isolated from South China Sea.</title>
        <authorList>
            <person name="Huang H."/>
            <person name="Mo K."/>
            <person name="Hu Y."/>
        </authorList>
    </citation>
    <scope>NUCLEOTIDE SEQUENCE</scope>
    <source>
        <strain evidence="2">HB182678</strain>
    </source>
</reference>